<reference evidence="1 2" key="1">
    <citation type="submission" date="2024-08" db="EMBL/GenBank/DDBJ databases">
        <title>Insights into the chromosomal genome structure of Flemingia macrophylla.</title>
        <authorList>
            <person name="Ding Y."/>
            <person name="Zhao Y."/>
            <person name="Bi W."/>
            <person name="Wu M."/>
            <person name="Zhao G."/>
            <person name="Gong Y."/>
            <person name="Li W."/>
            <person name="Zhang P."/>
        </authorList>
    </citation>
    <scope>NUCLEOTIDE SEQUENCE [LARGE SCALE GENOMIC DNA]</scope>
    <source>
        <strain evidence="1">DYQJB</strain>
        <tissue evidence="1">Leaf</tissue>
    </source>
</reference>
<dbReference type="Proteomes" id="UP001603857">
    <property type="component" value="Unassembled WGS sequence"/>
</dbReference>
<accession>A0ABD1LS17</accession>
<evidence type="ECO:0000313" key="1">
    <source>
        <dbReference type="EMBL" id="KAL2326321.1"/>
    </source>
</evidence>
<dbReference type="AlphaFoldDB" id="A0ABD1LS17"/>
<proteinExistence type="predicted"/>
<keyword evidence="2" id="KW-1185">Reference proteome</keyword>
<evidence type="ECO:0000313" key="2">
    <source>
        <dbReference type="Proteomes" id="UP001603857"/>
    </source>
</evidence>
<dbReference type="EMBL" id="JBGMDY010000008">
    <property type="protein sequence ID" value="KAL2326321.1"/>
    <property type="molecule type" value="Genomic_DNA"/>
</dbReference>
<name>A0ABD1LS17_9FABA</name>
<protein>
    <submittedName>
        <fullName evidence="1">Uncharacterized protein</fullName>
    </submittedName>
</protein>
<comment type="caution">
    <text evidence="1">The sequence shown here is derived from an EMBL/GenBank/DDBJ whole genome shotgun (WGS) entry which is preliminary data.</text>
</comment>
<gene>
    <name evidence="1" type="ORF">Fmac_025379</name>
</gene>
<organism evidence="1 2">
    <name type="scientific">Flemingia macrophylla</name>
    <dbReference type="NCBI Taxonomy" id="520843"/>
    <lineage>
        <taxon>Eukaryota</taxon>
        <taxon>Viridiplantae</taxon>
        <taxon>Streptophyta</taxon>
        <taxon>Embryophyta</taxon>
        <taxon>Tracheophyta</taxon>
        <taxon>Spermatophyta</taxon>
        <taxon>Magnoliopsida</taxon>
        <taxon>eudicotyledons</taxon>
        <taxon>Gunneridae</taxon>
        <taxon>Pentapetalae</taxon>
        <taxon>rosids</taxon>
        <taxon>fabids</taxon>
        <taxon>Fabales</taxon>
        <taxon>Fabaceae</taxon>
        <taxon>Papilionoideae</taxon>
        <taxon>50 kb inversion clade</taxon>
        <taxon>NPAAA clade</taxon>
        <taxon>indigoferoid/millettioid clade</taxon>
        <taxon>Phaseoleae</taxon>
        <taxon>Flemingia</taxon>
    </lineage>
</organism>
<sequence>MVEPRFFGLTFRFLPYLTQLRSQPIPGSFTFLEPIQYFYFLFKPNIAERRFFGLTFHSLPYQTQLRSQPIAGSFTFLGTQSILLFLVQLSSIKLSQSLRLKWRKLSKGTATG</sequence>